<proteinExistence type="predicted"/>
<dbReference type="AlphaFoldDB" id="A0A926N6N5"/>
<dbReference type="RefSeq" id="WP_191141995.1">
    <property type="nucleotide sequence ID" value="NZ_JACXAH010000011.1"/>
</dbReference>
<dbReference type="EMBL" id="JACXAH010000011">
    <property type="protein sequence ID" value="MBD1372506.1"/>
    <property type="molecule type" value="Genomic_DNA"/>
</dbReference>
<gene>
    <name evidence="1" type="ORF">IC620_09070</name>
</gene>
<dbReference type="InterPro" id="IPR013783">
    <property type="entry name" value="Ig-like_fold"/>
</dbReference>
<reference evidence="2" key="1">
    <citation type="submission" date="2022-10" db="EMBL/GenBank/DDBJ databases">
        <title>A novel bacterium of genus Hazenella, isolated from South China Sea.</title>
        <authorList>
            <person name="Huang H."/>
            <person name="Mo K."/>
            <person name="Hu Y."/>
        </authorList>
    </citation>
    <scope>NUCLEOTIDE SEQUENCE [LARGE SCALE GENOMIC DNA]</scope>
    <source>
        <strain evidence="2">IB182357</strain>
    </source>
</reference>
<dbReference type="SUPFAM" id="SSF49265">
    <property type="entry name" value="Fibronectin type III"/>
    <property type="match status" value="1"/>
</dbReference>
<dbReference type="CDD" id="cd00063">
    <property type="entry name" value="FN3"/>
    <property type="match status" value="1"/>
</dbReference>
<dbReference type="Proteomes" id="UP000661691">
    <property type="component" value="Unassembled WGS sequence"/>
</dbReference>
<evidence type="ECO:0000313" key="2">
    <source>
        <dbReference type="Proteomes" id="UP000661691"/>
    </source>
</evidence>
<evidence type="ECO:0000313" key="1">
    <source>
        <dbReference type="EMBL" id="MBD1372506.1"/>
    </source>
</evidence>
<dbReference type="InterPro" id="IPR036116">
    <property type="entry name" value="FN3_sf"/>
</dbReference>
<protein>
    <submittedName>
        <fullName evidence="1">Fibronectin type III domain-containing protein</fullName>
    </submittedName>
</protein>
<name>A0A926N6N5_9BACL</name>
<sequence>MQRILIIILGVIFLISSAVPSYALGSSELDVDMSSSSNSIDLNWKGNADHYEISSLSDNKITWKGSERLTTISGLEPDHLYKFTLKSFDSDNH</sequence>
<organism evidence="1 2">
    <name type="scientific">Polycladospora coralii</name>
    <dbReference type="NCBI Taxonomy" id="2771432"/>
    <lineage>
        <taxon>Bacteria</taxon>
        <taxon>Bacillati</taxon>
        <taxon>Bacillota</taxon>
        <taxon>Bacilli</taxon>
        <taxon>Bacillales</taxon>
        <taxon>Thermoactinomycetaceae</taxon>
        <taxon>Polycladospora</taxon>
    </lineage>
</organism>
<dbReference type="InterPro" id="IPR003961">
    <property type="entry name" value="FN3_dom"/>
</dbReference>
<dbReference type="Gene3D" id="2.60.40.10">
    <property type="entry name" value="Immunoglobulins"/>
    <property type="match status" value="1"/>
</dbReference>
<accession>A0A926N6N5</accession>
<keyword evidence="2" id="KW-1185">Reference proteome</keyword>
<comment type="caution">
    <text evidence="1">The sequence shown here is derived from an EMBL/GenBank/DDBJ whole genome shotgun (WGS) entry which is preliminary data.</text>
</comment>